<keyword evidence="4" id="KW-0560">Oxidoreductase</keyword>
<name>A0AAV0T2S2_HYABA</name>
<dbReference type="InterPro" id="IPR039210">
    <property type="entry name" value="OGFOD3"/>
</dbReference>
<dbReference type="Pfam" id="PF13640">
    <property type="entry name" value="2OG-FeII_Oxy_3"/>
    <property type="match status" value="1"/>
</dbReference>
<organism evidence="9 10">
    <name type="scientific">Hyaloperonospora brassicae</name>
    <name type="common">Brassica downy mildew</name>
    <name type="synonym">Peronospora brassicae</name>
    <dbReference type="NCBI Taxonomy" id="162125"/>
    <lineage>
        <taxon>Eukaryota</taxon>
        <taxon>Sar</taxon>
        <taxon>Stramenopiles</taxon>
        <taxon>Oomycota</taxon>
        <taxon>Peronosporomycetes</taxon>
        <taxon>Peronosporales</taxon>
        <taxon>Peronosporaceae</taxon>
        <taxon>Hyaloperonospora</taxon>
    </lineage>
</organism>
<evidence type="ECO:0000313" key="10">
    <source>
        <dbReference type="Proteomes" id="UP001162031"/>
    </source>
</evidence>
<keyword evidence="7" id="KW-0812">Transmembrane</keyword>
<protein>
    <recommendedName>
        <fullName evidence="8">Fe2OG dioxygenase domain-containing protein</fullName>
    </recommendedName>
</protein>
<comment type="cofactor">
    <cofactor evidence="1">
        <name>L-ascorbate</name>
        <dbReference type="ChEBI" id="CHEBI:38290"/>
    </cofactor>
</comment>
<feature type="region of interest" description="Disordered" evidence="6">
    <location>
        <begin position="1"/>
        <end position="36"/>
    </location>
</feature>
<keyword evidence="2" id="KW-0479">Metal-binding</keyword>
<reference evidence="9" key="1">
    <citation type="submission" date="2022-12" db="EMBL/GenBank/DDBJ databases">
        <authorList>
            <person name="Webb A."/>
        </authorList>
    </citation>
    <scope>NUCLEOTIDE SEQUENCE</scope>
    <source>
        <strain evidence="9">Hp1</strain>
    </source>
</reference>
<dbReference type="GO" id="GO:0016020">
    <property type="term" value="C:membrane"/>
    <property type="evidence" value="ECO:0007669"/>
    <property type="project" value="TreeGrafter"/>
</dbReference>
<sequence length="339" mass="38873">MARKNAKPVKPSAPSPTTNDVGRTEKKQKQPTDGEELAPSGVYGWILKLLAVVAAMAVTYYFRQLDSEAARFARYIPRKDVTDRLRLNVTCVSSRESDLFVPGCHLEDGAVCGRVLMDNFIKPEEVMRLREIAEIGMESRSKIGGPTIMDINTGFVRNSEGLVNIYQPDRRIPDEDKPGVKRFDKKQFSLYRSVVHKIRRAVMKEFGLEELYFSAPTFMARLIGNDSWTPVEIHDEYWHPHVDKENTKHYDYSSLLYLSDYGEEFTGGLFSFIDGDNETAVEPARGRLLMFTAGSENLHVVRKVKTGTRYTMSIWFTCDENRQFKNFLDRPMHTLHRPT</sequence>
<dbReference type="PANTHER" id="PTHR14650">
    <property type="entry name" value="PROLYL HYDROXYLASE-RELATED"/>
    <property type="match status" value="1"/>
</dbReference>
<dbReference type="GO" id="GO:0051213">
    <property type="term" value="F:dioxygenase activity"/>
    <property type="evidence" value="ECO:0007669"/>
    <property type="project" value="UniProtKB-KW"/>
</dbReference>
<dbReference type="PANTHER" id="PTHR14650:SF1">
    <property type="entry name" value="2-OXOGLUTARATE AND IRON-DEPENDENT OXYGENASE DOMAIN-CONTAINING PROTEIN 3"/>
    <property type="match status" value="1"/>
</dbReference>
<evidence type="ECO:0000259" key="8">
    <source>
        <dbReference type="PROSITE" id="PS51471"/>
    </source>
</evidence>
<feature type="domain" description="Fe2OG dioxygenase" evidence="8">
    <location>
        <begin position="217"/>
        <end position="318"/>
    </location>
</feature>
<comment type="caution">
    <text evidence="9">The sequence shown here is derived from an EMBL/GenBank/DDBJ whole genome shotgun (WGS) entry which is preliminary data.</text>
</comment>
<dbReference type="InterPro" id="IPR044862">
    <property type="entry name" value="Pro_4_hyd_alph_FE2OG_OXY"/>
</dbReference>
<gene>
    <name evidence="9" type="ORF">HBR001_LOCUS643</name>
</gene>
<keyword evidence="7" id="KW-0472">Membrane</keyword>
<dbReference type="InterPro" id="IPR006620">
    <property type="entry name" value="Pro_4_hyd_alph"/>
</dbReference>
<evidence type="ECO:0000256" key="5">
    <source>
        <dbReference type="ARBA" id="ARBA00023004"/>
    </source>
</evidence>
<feature type="transmembrane region" description="Helical" evidence="7">
    <location>
        <begin position="42"/>
        <end position="62"/>
    </location>
</feature>
<proteinExistence type="predicted"/>
<dbReference type="InterPro" id="IPR005123">
    <property type="entry name" value="Oxoglu/Fe-dep_dioxygenase_dom"/>
</dbReference>
<evidence type="ECO:0000256" key="1">
    <source>
        <dbReference type="ARBA" id="ARBA00001961"/>
    </source>
</evidence>
<accession>A0AAV0T2S2</accession>
<evidence type="ECO:0000256" key="4">
    <source>
        <dbReference type="ARBA" id="ARBA00023002"/>
    </source>
</evidence>
<evidence type="ECO:0000256" key="3">
    <source>
        <dbReference type="ARBA" id="ARBA00022964"/>
    </source>
</evidence>
<evidence type="ECO:0000256" key="2">
    <source>
        <dbReference type="ARBA" id="ARBA00022723"/>
    </source>
</evidence>
<keyword evidence="3" id="KW-0223">Dioxygenase</keyword>
<evidence type="ECO:0000256" key="6">
    <source>
        <dbReference type="SAM" id="MobiDB-lite"/>
    </source>
</evidence>
<dbReference type="SMART" id="SM00702">
    <property type="entry name" value="P4Hc"/>
    <property type="match status" value="1"/>
</dbReference>
<keyword evidence="5" id="KW-0408">Iron</keyword>
<dbReference type="EMBL" id="CANTFL010000080">
    <property type="protein sequence ID" value="CAI5711343.1"/>
    <property type="molecule type" value="Genomic_DNA"/>
</dbReference>
<dbReference type="AlphaFoldDB" id="A0AAV0T2S2"/>
<evidence type="ECO:0000313" key="9">
    <source>
        <dbReference type="EMBL" id="CAI5711343.1"/>
    </source>
</evidence>
<dbReference type="GO" id="GO:0005506">
    <property type="term" value="F:iron ion binding"/>
    <property type="evidence" value="ECO:0007669"/>
    <property type="project" value="InterPro"/>
</dbReference>
<feature type="compositionally biased region" description="Basic and acidic residues" evidence="6">
    <location>
        <begin position="22"/>
        <end position="32"/>
    </location>
</feature>
<keyword evidence="7" id="KW-1133">Transmembrane helix</keyword>
<evidence type="ECO:0000256" key="7">
    <source>
        <dbReference type="SAM" id="Phobius"/>
    </source>
</evidence>
<dbReference type="GO" id="GO:0031418">
    <property type="term" value="F:L-ascorbic acid binding"/>
    <property type="evidence" value="ECO:0007669"/>
    <property type="project" value="InterPro"/>
</dbReference>
<dbReference type="GO" id="GO:0016705">
    <property type="term" value="F:oxidoreductase activity, acting on paired donors, with incorporation or reduction of molecular oxygen"/>
    <property type="evidence" value="ECO:0007669"/>
    <property type="project" value="InterPro"/>
</dbReference>
<dbReference type="Proteomes" id="UP001162031">
    <property type="component" value="Unassembled WGS sequence"/>
</dbReference>
<keyword evidence="10" id="KW-1185">Reference proteome</keyword>
<dbReference type="Gene3D" id="2.60.120.620">
    <property type="entry name" value="q2cbj1_9rhob like domain"/>
    <property type="match status" value="1"/>
</dbReference>
<dbReference type="PROSITE" id="PS51471">
    <property type="entry name" value="FE2OG_OXY"/>
    <property type="match status" value="1"/>
</dbReference>